<dbReference type="Proteomes" id="UP001165986">
    <property type="component" value="Unassembled WGS sequence"/>
</dbReference>
<dbReference type="RefSeq" id="WP_191760828.1">
    <property type="nucleotide sequence ID" value="NZ_VJXY01000044.1"/>
</dbReference>
<keyword evidence="2" id="KW-1185">Reference proteome</keyword>
<evidence type="ECO:0000313" key="2">
    <source>
        <dbReference type="Proteomes" id="UP001165986"/>
    </source>
</evidence>
<comment type="caution">
    <text evidence="1">The sequence shown here is derived from an EMBL/GenBank/DDBJ whole genome shotgun (WGS) entry which is preliminary data.</text>
</comment>
<dbReference type="GO" id="GO:0006508">
    <property type="term" value="P:proteolysis"/>
    <property type="evidence" value="ECO:0007669"/>
    <property type="project" value="UniProtKB-KW"/>
</dbReference>
<proteinExistence type="predicted"/>
<keyword evidence="1" id="KW-0378">Hydrolase</keyword>
<dbReference type="EMBL" id="VJXY01000044">
    <property type="protein sequence ID" value="MBD6619635.1"/>
    <property type="molecule type" value="Genomic_DNA"/>
</dbReference>
<sequence length="122" mass="13480">MIVGSVNADYEPIIILGIYGANAKVHEQTATVDKGFNGWLFLPPDFIAALKLLWKRRGRAILGDGSECVFDVYEAIVVWDEQLLTIPIDEAESDPLVGMSLMEGYRLTVEVIEGGLVKIEKL</sequence>
<name>A0AA40VTY1_9NOST</name>
<keyword evidence="1" id="KW-0645">Protease</keyword>
<dbReference type="GO" id="GO:0008233">
    <property type="term" value="F:peptidase activity"/>
    <property type="evidence" value="ECO:0007669"/>
    <property type="project" value="UniProtKB-KW"/>
</dbReference>
<dbReference type="AlphaFoldDB" id="A0AA40VTY1"/>
<evidence type="ECO:0000313" key="1">
    <source>
        <dbReference type="EMBL" id="MBD6619635.1"/>
    </source>
</evidence>
<accession>A0AA40VTY1</accession>
<gene>
    <name evidence="1" type="ORF">FNW02_28395</name>
</gene>
<organism evidence="1 2">
    <name type="scientific">Komarekiella delphini-convector SJRDD-AB1</name>
    <dbReference type="NCBI Taxonomy" id="2593771"/>
    <lineage>
        <taxon>Bacteria</taxon>
        <taxon>Bacillati</taxon>
        <taxon>Cyanobacteriota</taxon>
        <taxon>Cyanophyceae</taxon>
        <taxon>Nostocales</taxon>
        <taxon>Nostocaceae</taxon>
        <taxon>Komarekiella</taxon>
        <taxon>Komarekiella delphini-convector</taxon>
    </lineage>
</organism>
<reference evidence="1" key="1">
    <citation type="submission" date="2019-07" db="EMBL/GenBank/DDBJ databases">
        <title>Toxilogical consequences of a new and cryptic species of cyanobacteria (Komarekiella delphini-convector) recovered from the epidermis of a bottlenose dolphin and 1500 ft. in the air.</title>
        <authorList>
            <person name="Brown A.O."/>
            <person name="Dvorak P."/>
            <person name="Villanueva C.D."/>
            <person name="Foss A.J."/>
            <person name="Garvey A.D."/>
            <person name="Gibson Q.A."/>
            <person name="Johansen J.R."/>
            <person name="Casamatta D.A."/>
        </authorList>
    </citation>
    <scope>NUCLEOTIDE SEQUENCE</scope>
    <source>
        <strain evidence="1">SJRDD-AB1</strain>
    </source>
</reference>
<protein>
    <submittedName>
        <fullName evidence="1">Clan AA aspartic protease</fullName>
    </submittedName>
</protein>